<feature type="domain" description="N-acetyltransferase" evidence="3">
    <location>
        <begin position="4"/>
        <end position="145"/>
    </location>
</feature>
<dbReference type="CDD" id="cd04301">
    <property type="entry name" value="NAT_SF"/>
    <property type="match status" value="1"/>
</dbReference>
<dbReference type="SUPFAM" id="SSF55729">
    <property type="entry name" value="Acyl-CoA N-acyltransferases (Nat)"/>
    <property type="match status" value="1"/>
</dbReference>
<dbReference type="Proteomes" id="UP000199103">
    <property type="component" value="Chromosome I"/>
</dbReference>
<dbReference type="Gene3D" id="3.40.630.30">
    <property type="match status" value="1"/>
</dbReference>
<dbReference type="InterPro" id="IPR016181">
    <property type="entry name" value="Acyl_CoA_acyltransferase"/>
</dbReference>
<dbReference type="AlphaFoldDB" id="A0A1H1VFX8"/>
<keyword evidence="4" id="KW-0687">Ribonucleoprotein</keyword>
<reference evidence="4 5" key="1">
    <citation type="submission" date="2016-10" db="EMBL/GenBank/DDBJ databases">
        <authorList>
            <person name="de Groot N.N."/>
        </authorList>
    </citation>
    <scope>NUCLEOTIDE SEQUENCE [LARGE SCALE GENOMIC DNA]</scope>
    <source>
        <strain evidence="4 5">DSM 21800</strain>
    </source>
</reference>
<gene>
    <name evidence="4" type="ORF">SAMN04489812_3199</name>
</gene>
<sequence length="145" mass="16088">MQSPAIRPAGSADADQLFGLATQLATSAVPQRQAFQRSLEQILSDPERHLLVAADGDQLQGYLYGMVHPAFHANGPIGWVEELIVDETIRGAGIGRQLVVAYEHWAFAEHDARHISLATRRAGDFYRAIGYEESAVYFKRRRPAD</sequence>
<keyword evidence="2" id="KW-0012">Acyltransferase</keyword>
<keyword evidence="4" id="KW-0689">Ribosomal protein</keyword>
<accession>A0A1H1VFX8</accession>
<organism evidence="4 5">
    <name type="scientific">Microlunatus soli</name>
    <dbReference type="NCBI Taxonomy" id="630515"/>
    <lineage>
        <taxon>Bacteria</taxon>
        <taxon>Bacillati</taxon>
        <taxon>Actinomycetota</taxon>
        <taxon>Actinomycetes</taxon>
        <taxon>Propionibacteriales</taxon>
        <taxon>Propionibacteriaceae</taxon>
        <taxon>Microlunatus</taxon>
    </lineage>
</organism>
<dbReference type="EMBL" id="LT629772">
    <property type="protein sequence ID" value="SDS83714.1"/>
    <property type="molecule type" value="Genomic_DNA"/>
</dbReference>
<proteinExistence type="predicted"/>
<protein>
    <submittedName>
        <fullName evidence="4">Ribosomal protein S18 acetylase RimI</fullName>
    </submittedName>
</protein>
<evidence type="ECO:0000313" key="4">
    <source>
        <dbReference type="EMBL" id="SDS83714.1"/>
    </source>
</evidence>
<dbReference type="GO" id="GO:0005840">
    <property type="term" value="C:ribosome"/>
    <property type="evidence" value="ECO:0007669"/>
    <property type="project" value="UniProtKB-KW"/>
</dbReference>
<keyword evidence="1" id="KW-0808">Transferase</keyword>
<dbReference type="GO" id="GO:0016747">
    <property type="term" value="F:acyltransferase activity, transferring groups other than amino-acyl groups"/>
    <property type="evidence" value="ECO:0007669"/>
    <property type="project" value="InterPro"/>
</dbReference>
<evidence type="ECO:0000259" key="3">
    <source>
        <dbReference type="PROSITE" id="PS51186"/>
    </source>
</evidence>
<evidence type="ECO:0000313" key="5">
    <source>
        <dbReference type="Proteomes" id="UP000199103"/>
    </source>
</evidence>
<dbReference type="PANTHER" id="PTHR43877">
    <property type="entry name" value="AMINOALKYLPHOSPHONATE N-ACETYLTRANSFERASE-RELATED-RELATED"/>
    <property type="match status" value="1"/>
</dbReference>
<dbReference type="OrthoDB" id="4793359at2"/>
<keyword evidence="5" id="KW-1185">Reference proteome</keyword>
<dbReference type="RefSeq" id="WP_091526368.1">
    <property type="nucleotide sequence ID" value="NZ_LT629772.1"/>
</dbReference>
<evidence type="ECO:0000256" key="2">
    <source>
        <dbReference type="ARBA" id="ARBA00023315"/>
    </source>
</evidence>
<dbReference type="InterPro" id="IPR000182">
    <property type="entry name" value="GNAT_dom"/>
</dbReference>
<name>A0A1H1VFX8_9ACTN</name>
<evidence type="ECO:0000256" key="1">
    <source>
        <dbReference type="ARBA" id="ARBA00022679"/>
    </source>
</evidence>
<dbReference type="PROSITE" id="PS51186">
    <property type="entry name" value="GNAT"/>
    <property type="match status" value="1"/>
</dbReference>
<dbReference type="Pfam" id="PF00583">
    <property type="entry name" value="Acetyltransf_1"/>
    <property type="match status" value="1"/>
</dbReference>
<dbReference type="InterPro" id="IPR050832">
    <property type="entry name" value="Bact_Acetyltransf"/>
</dbReference>